<dbReference type="Proteomes" id="UP000016662">
    <property type="component" value="Unassembled WGS sequence"/>
</dbReference>
<sequence length="70" mass="7478">MHKKNNRISTLPIQAKATTGVGKPQADSEGNERIPPDGFDMAALEVAFHGEIPPPASLVPLPFQGRLICT</sequence>
<accession>U2JSU3</accession>
<evidence type="ECO:0000256" key="1">
    <source>
        <dbReference type="SAM" id="MobiDB-lite"/>
    </source>
</evidence>
<comment type="caution">
    <text evidence="2">The sequence shown here is derived from an EMBL/GenBank/DDBJ whole genome shotgun (WGS) entry which is preliminary data.</text>
</comment>
<evidence type="ECO:0000313" key="2">
    <source>
        <dbReference type="EMBL" id="ERJ89346.1"/>
    </source>
</evidence>
<reference evidence="2 3" key="1">
    <citation type="submission" date="2013-07" db="EMBL/GenBank/DDBJ databases">
        <authorList>
            <person name="Weinstock G."/>
            <person name="Sodergren E."/>
            <person name="Wylie T."/>
            <person name="Fulton L."/>
            <person name="Fulton R."/>
            <person name="Fronick C."/>
            <person name="O'Laughlin M."/>
            <person name="Godfrey J."/>
            <person name="Miner T."/>
            <person name="Herter B."/>
            <person name="Appelbaum E."/>
            <person name="Cordes M."/>
            <person name="Lek S."/>
            <person name="Wollam A."/>
            <person name="Pepin K.H."/>
            <person name="Palsikar V.B."/>
            <person name="Mitreva M."/>
            <person name="Wilson R.K."/>
        </authorList>
    </citation>
    <scope>NUCLEOTIDE SEQUENCE [LARGE SCALE GENOMIC DNA]</scope>
    <source>
        <strain evidence="2 3">ATCC 27760</strain>
    </source>
</reference>
<dbReference type="HOGENOM" id="CLU_2755397_0_0_9"/>
<name>U2JSU3_9FIRM</name>
<feature type="region of interest" description="Disordered" evidence="1">
    <location>
        <begin position="1"/>
        <end position="37"/>
    </location>
</feature>
<protein>
    <submittedName>
        <fullName evidence="2">Uncharacterized protein</fullName>
    </submittedName>
</protein>
<dbReference type="AlphaFoldDB" id="U2JSU3"/>
<keyword evidence="3" id="KW-1185">Reference proteome</keyword>
<evidence type="ECO:0000313" key="3">
    <source>
        <dbReference type="Proteomes" id="UP000016662"/>
    </source>
</evidence>
<organism evidence="2 3">
    <name type="scientific">Ruminococcus callidus ATCC 27760</name>
    <dbReference type="NCBI Taxonomy" id="411473"/>
    <lineage>
        <taxon>Bacteria</taxon>
        <taxon>Bacillati</taxon>
        <taxon>Bacillota</taxon>
        <taxon>Clostridia</taxon>
        <taxon>Eubacteriales</taxon>
        <taxon>Oscillospiraceae</taxon>
        <taxon>Ruminococcus</taxon>
    </lineage>
</organism>
<gene>
    <name evidence="2" type="ORF">RUMCAL_02964</name>
</gene>
<dbReference type="EMBL" id="AWVF01000384">
    <property type="protein sequence ID" value="ERJ89346.1"/>
    <property type="molecule type" value="Genomic_DNA"/>
</dbReference>
<proteinExistence type="predicted"/>